<evidence type="ECO:0000256" key="1">
    <source>
        <dbReference type="ARBA" id="ARBA00022630"/>
    </source>
</evidence>
<accession>A0A6A6CKD1</accession>
<dbReference type="Pfam" id="PF01494">
    <property type="entry name" value="FAD_binding_3"/>
    <property type="match status" value="1"/>
</dbReference>
<dbReference type="SUPFAM" id="SSF54373">
    <property type="entry name" value="FAD-linked reductases, C-terminal domain"/>
    <property type="match status" value="1"/>
</dbReference>
<protein>
    <recommendedName>
        <fullName evidence="4">FAD-binding domain-containing protein</fullName>
    </recommendedName>
</protein>
<gene>
    <name evidence="5" type="ORF">M409DRAFT_23052</name>
</gene>
<dbReference type="InterPro" id="IPR051104">
    <property type="entry name" value="FAD_monoxygenase"/>
</dbReference>
<sequence>MSDSKQEDFSVAVVGAGIAGLALAIGLHKHNIPFTLYEEAPQYSTVGAGIGFGPNGLLAMDLIGEGFRPKYESICVGNKSARDQDVFFEGLLCEEGLGLDKDWYGRSSWGSPNYTRKSAHRKELLDILTSFIPIENVKFSKRLSNLEQHGDKAVLHFSDGEVVKASVVVGADGIQSVVRDHVLRPLSPDQVEPVYAQSYAYRAVIPMEAANEILGDLTDTAKIYVGQDRNVVTYRITGGKEFNFLHCVYTDAAWPTPDSMTQEVTHEEMMADFEGHGIDERLLRLLGKAKPIRWGLFHHLRSSTYFRGRAVLMGDSAHASLPYQAAGAGQGVEDALILSTVLGHVSKVSSKENLTAALEAYDAVRRPRAQRQLEQSLEAGELLSSQDPKAGSDMEQVLQRMQGDRFDWLWFHDLRQDVQLAREEMEQRLSTSVNGSE</sequence>
<evidence type="ECO:0000256" key="2">
    <source>
        <dbReference type="ARBA" id="ARBA00022827"/>
    </source>
</evidence>
<evidence type="ECO:0000259" key="4">
    <source>
        <dbReference type="Pfam" id="PF01494"/>
    </source>
</evidence>
<dbReference type="InterPro" id="IPR002938">
    <property type="entry name" value="FAD-bd"/>
</dbReference>
<name>A0A6A6CKD1_ZASCE</name>
<dbReference type="Pfam" id="PF13450">
    <property type="entry name" value="NAD_binding_8"/>
    <property type="match status" value="1"/>
</dbReference>
<reference evidence="5" key="1">
    <citation type="journal article" date="2020" name="Stud. Mycol.">
        <title>101 Dothideomycetes genomes: a test case for predicting lifestyles and emergence of pathogens.</title>
        <authorList>
            <person name="Haridas S."/>
            <person name="Albert R."/>
            <person name="Binder M."/>
            <person name="Bloem J."/>
            <person name="Labutti K."/>
            <person name="Salamov A."/>
            <person name="Andreopoulos B."/>
            <person name="Baker S."/>
            <person name="Barry K."/>
            <person name="Bills G."/>
            <person name="Bluhm B."/>
            <person name="Cannon C."/>
            <person name="Castanera R."/>
            <person name="Culley D."/>
            <person name="Daum C."/>
            <person name="Ezra D."/>
            <person name="Gonzalez J."/>
            <person name="Henrissat B."/>
            <person name="Kuo A."/>
            <person name="Liang C."/>
            <person name="Lipzen A."/>
            <person name="Lutzoni F."/>
            <person name="Magnuson J."/>
            <person name="Mondo S."/>
            <person name="Nolan M."/>
            <person name="Ohm R."/>
            <person name="Pangilinan J."/>
            <person name="Park H.-J."/>
            <person name="Ramirez L."/>
            <person name="Alfaro M."/>
            <person name="Sun H."/>
            <person name="Tritt A."/>
            <person name="Yoshinaga Y."/>
            <person name="Zwiers L.-H."/>
            <person name="Turgeon B."/>
            <person name="Goodwin S."/>
            <person name="Spatafora J."/>
            <person name="Crous P."/>
            <person name="Grigoriev I."/>
        </authorList>
    </citation>
    <scope>NUCLEOTIDE SEQUENCE</scope>
    <source>
        <strain evidence="5">ATCC 36951</strain>
    </source>
</reference>
<dbReference type="Gene3D" id="3.50.50.60">
    <property type="entry name" value="FAD/NAD(P)-binding domain"/>
    <property type="match status" value="1"/>
</dbReference>
<dbReference type="GO" id="GO:0071949">
    <property type="term" value="F:FAD binding"/>
    <property type="evidence" value="ECO:0007669"/>
    <property type="project" value="InterPro"/>
</dbReference>
<dbReference type="GO" id="GO:0016491">
    <property type="term" value="F:oxidoreductase activity"/>
    <property type="evidence" value="ECO:0007669"/>
    <property type="project" value="UniProtKB-KW"/>
</dbReference>
<dbReference type="InterPro" id="IPR036188">
    <property type="entry name" value="FAD/NAD-bd_sf"/>
</dbReference>
<keyword evidence="6" id="KW-1185">Reference proteome</keyword>
<dbReference type="SUPFAM" id="SSF51905">
    <property type="entry name" value="FAD/NAD(P)-binding domain"/>
    <property type="match status" value="1"/>
</dbReference>
<keyword evidence="1" id="KW-0285">Flavoprotein</keyword>
<dbReference type="RefSeq" id="XP_033667301.1">
    <property type="nucleotide sequence ID" value="XM_033806610.1"/>
</dbReference>
<dbReference type="EMBL" id="ML993596">
    <property type="protein sequence ID" value="KAF2166412.1"/>
    <property type="molecule type" value="Genomic_DNA"/>
</dbReference>
<keyword evidence="3" id="KW-0560">Oxidoreductase</keyword>
<evidence type="ECO:0000313" key="5">
    <source>
        <dbReference type="EMBL" id="KAF2166412.1"/>
    </source>
</evidence>
<dbReference type="GO" id="GO:0044550">
    <property type="term" value="P:secondary metabolite biosynthetic process"/>
    <property type="evidence" value="ECO:0007669"/>
    <property type="project" value="TreeGrafter"/>
</dbReference>
<dbReference type="Proteomes" id="UP000799537">
    <property type="component" value="Unassembled WGS sequence"/>
</dbReference>
<evidence type="ECO:0000256" key="3">
    <source>
        <dbReference type="ARBA" id="ARBA00023002"/>
    </source>
</evidence>
<proteinExistence type="predicted"/>
<dbReference type="PANTHER" id="PTHR46720">
    <property type="entry name" value="HYDROXYLASE, PUTATIVE (AFU_ORTHOLOGUE AFUA_3G01460)-RELATED"/>
    <property type="match status" value="1"/>
</dbReference>
<feature type="domain" description="FAD-binding" evidence="4">
    <location>
        <begin position="136"/>
        <end position="375"/>
    </location>
</feature>
<dbReference type="GeneID" id="54559882"/>
<dbReference type="PANTHER" id="PTHR46720:SF3">
    <property type="entry name" value="FAD-BINDING DOMAIN-CONTAINING PROTEIN-RELATED"/>
    <property type="match status" value="1"/>
</dbReference>
<dbReference type="AlphaFoldDB" id="A0A6A6CKD1"/>
<keyword evidence="2" id="KW-0274">FAD</keyword>
<evidence type="ECO:0000313" key="6">
    <source>
        <dbReference type="Proteomes" id="UP000799537"/>
    </source>
</evidence>
<organism evidence="5 6">
    <name type="scientific">Zasmidium cellare ATCC 36951</name>
    <dbReference type="NCBI Taxonomy" id="1080233"/>
    <lineage>
        <taxon>Eukaryota</taxon>
        <taxon>Fungi</taxon>
        <taxon>Dikarya</taxon>
        <taxon>Ascomycota</taxon>
        <taxon>Pezizomycotina</taxon>
        <taxon>Dothideomycetes</taxon>
        <taxon>Dothideomycetidae</taxon>
        <taxon>Mycosphaerellales</taxon>
        <taxon>Mycosphaerellaceae</taxon>
        <taxon>Zasmidium</taxon>
    </lineage>
</organism>
<dbReference type="PRINTS" id="PR00420">
    <property type="entry name" value="RNGMNOXGNASE"/>
</dbReference>
<dbReference type="OrthoDB" id="417877at2759"/>